<dbReference type="InterPro" id="IPR021139">
    <property type="entry name" value="NYN"/>
</dbReference>
<dbReference type="RefSeq" id="XP_001833626.1">
    <property type="nucleotide sequence ID" value="XM_001833574.1"/>
</dbReference>
<feature type="compositionally biased region" description="Low complexity" evidence="1">
    <location>
        <begin position="227"/>
        <end position="242"/>
    </location>
</feature>
<feature type="region of interest" description="Disordered" evidence="1">
    <location>
        <begin position="323"/>
        <end position="343"/>
    </location>
</feature>
<feature type="compositionally biased region" description="Low complexity" evidence="1">
    <location>
        <begin position="275"/>
        <end position="288"/>
    </location>
</feature>
<dbReference type="InterPro" id="IPR024768">
    <property type="entry name" value="Marf1"/>
</dbReference>
<feature type="region of interest" description="Disordered" evidence="1">
    <location>
        <begin position="163"/>
        <end position="290"/>
    </location>
</feature>
<dbReference type="STRING" id="240176.A8NGX9"/>
<evidence type="ECO:0000259" key="2">
    <source>
        <dbReference type="Pfam" id="PF01936"/>
    </source>
</evidence>
<gene>
    <name evidence="3" type="ORF">CC1G_03843</name>
</gene>
<protein>
    <recommendedName>
        <fullName evidence="2">NYN domain-containing protein</fullName>
    </recommendedName>
</protein>
<evidence type="ECO:0000256" key="1">
    <source>
        <dbReference type="SAM" id="MobiDB-lite"/>
    </source>
</evidence>
<keyword evidence="4" id="KW-1185">Reference proteome</keyword>
<evidence type="ECO:0000313" key="3">
    <source>
        <dbReference type="EMBL" id="EAU88171.1"/>
    </source>
</evidence>
<dbReference type="InParanoid" id="A8NGX9"/>
<dbReference type="GO" id="GO:0010468">
    <property type="term" value="P:regulation of gene expression"/>
    <property type="evidence" value="ECO:0007669"/>
    <property type="project" value="InterPro"/>
</dbReference>
<dbReference type="GeneID" id="6010124"/>
<dbReference type="GO" id="GO:1905762">
    <property type="term" value="F:CCR4-NOT complex binding"/>
    <property type="evidence" value="ECO:0007669"/>
    <property type="project" value="TreeGrafter"/>
</dbReference>
<dbReference type="CDD" id="cd10910">
    <property type="entry name" value="PIN_limkain_b1_N_like"/>
    <property type="match status" value="1"/>
</dbReference>
<feature type="compositionally biased region" description="Polar residues" evidence="1">
    <location>
        <begin position="243"/>
        <end position="265"/>
    </location>
</feature>
<dbReference type="EMBL" id="AACS02000002">
    <property type="protein sequence ID" value="EAU88171.1"/>
    <property type="molecule type" value="Genomic_DNA"/>
</dbReference>
<dbReference type="AlphaFoldDB" id="A8NGX9"/>
<dbReference type="Proteomes" id="UP000001861">
    <property type="component" value="Unassembled WGS sequence"/>
</dbReference>
<feature type="domain" description="NYN" evidence="2">
    <location>
        <begin position="7"/>
        <end position="143"/>
    </location>
</feature>
<comment type="caution">
    <text evidence="3">The sequence shown here is derived from an EMBL/GenBank/DDBJ whole genome shotgun (WGS) entry which is preliminary data.</text>
</comment>
<name>A8NGX9_COPC7</name>
<organism evidence="3 4">
    <name type="scientific">Coprinopsis cinerea (strain Okayama-7 / 130 / ATCC MYA-4618 / FGSC 9003)</name>
    <name type="common">Inky cap fungus</name>
    <name type="synonym">Hormographiella aspergillata</name>
    <dbReference type="NCBI Taxonomy" id="240176"/>
    <lineage>
        <taxon>Eukaryota</taxon>
        <taxon>Fungi</taxon>
        <taxon>Dikarya</taxon>
        <taxon>Basidiomycota</taxon>
        <taxon>Agaricomycotina</taxon>
        <taxon>Agaricomycetes</taxon>
        <taxon>Agaricomycetidae</taxon>
        <taxon>Agaricales</taxon>
        <taxon>Agaricineae</taxon>
        <taxon>Psathyrellaceae</taxon>
        <taxon>Coprinopsis</taxon>
    </lineage>
</organism>
<accession>A8NGX9</accession>
<dbReference type="GO" id="GO:0004540">
    <property type="term" value="F:RNA nuclease activity"/>
    <property type="evidence" value="ECO:0007669"/>
    <property type="project" value="InterPro"/>
</dbReference>
<sequence length="447" mass="47821">MNDSGFVSVYWDMTASAHPTVTGFDITNAIRKLLKPLGIIQLFKFYVDLSHPAAPSGNLKSELQCSGVTVVDTASNGRPNASNKMMIADCIVQALNLPPPHTYALISGDMDILYAASLLRMRGYNVAILCPAASEQILLAEADWNDSHHRLFRRVFDNGPELTQCGAPSYQSQTGSDGPTYEVPVTSHLGPLSTLQQTHAATNHHHPSIVEEESPLPTSGLTRPQDPSVSPAPLSVASASLPTLNAQDLPTLPSDSSTLVSTRATSPPGPKSVETSSIGQSSQATSSTLDPSAKVFAPSFAFSIPGRSASAPPKDALFTQEFGQERDSVEPEPAWTTSGQQSDSNGTSAFSIWVSNPTSSASTQLALYLELPLKYRVLVDCLRSSPSYSIPRNGIDGAMRKIDPNYRINSGMDPVPQPIVKLIEGAYEEGIITSKTGSHITLTPRYR</sequence>
<dbReference type="OrthoDB" id="2994818at2759"/>
<dbReference type="PANTHER" id="PTHR14379">
    <property type="entry name" value="LIMKAIN B LKAP"/>
    <property type="match status" value="1"/>
</dbReference>
<dbReference type="GO" id="GO:0005777">
    <property type="term" value="C:peroxisome"/>
    <property type="evidence" value="ECO:0007669"/>
    <property type="project" value="InterPro"/>
</dbReference>
<dbReference type="KEGG" id="cci:CC1G_03843"/>
<reference evidence="3 4" key="1">
    <citation type="journal article" date="2010" name="Proc. Natl. Acad. Sci. U.S.A.">
        <title>Insights into evolution of multicellular fungi from the assembled chromosomes of the mushroom Coprinopsis cinerea (Coprinus cinereus).</title>
        <authorList>
            <person name="Stajich J.E."/>
            <person name="Wilke S.K."/>
            <person name="Ahren D."/>
            <person name="Au C.H."/>
            <person name="Birren B.W."/>
            <person name="Borodovsky M."/>
            <person name="Burns C."/>
            <person name="Canback B."/>
            <person name="Casselton L.A."/>
            <person name="Cheng C.K."/>
            <person name="Deng J."/>
            <person name="Dietrich F.S."/>
            <person name="Fargo D.C."/>
            <person name="Farman M.L."/>
            <person name="Gathman A.C."/>
            <person name="Goldberg J."/>
            <person name="Guigo R."/>
            <person name="Hoegger P.J."/>
            <person name="Hooker J.B."/>
            <person name="Huggins A."/>
            <person name="James T.Y."/>
            <person name="Kamada T."/>
            <person name="Kilaru S."/>
            <person name="Kodira C."/>
            <person name="Kues U."/>
            <person name="Kupfer D."/>
            <person name="Kwan H.S."/>
            <person name="Lomsadze A."/>
            <person name="Li W."/>
            <person name="Lilly W.W."/>
            <person name="Ma L.J."/>
            <person name="Mackey A.J."/>
            <person name="Manning G."/>
            <person name="Martin F."/>
            <person name="Muraguchi H."/>
            <person name="Natvig D.O."/>
            <person name="Palmerini H."/>
            <person name="Ramesh M.A."/>
            <person name="Rehmeyer C.J."/>
            <person name="Roe B.A."/>
            <person name="Shenoy N."/>
            <person name="Stanke M."/>
            <person name="Ter-Hovhannisyan V."/>
            <person name="Tunlid A."/>
            <person name="Velagapudi R."/>
            <person name="Vision T.J."/>
            <person name="Zeng Q."/>
            <person name="Zolan M.E."/>
            <person name="Pukkila P.J."/>
        </authorList>
    </citation>
    <scope>NUCLEOTIDE SEQUENCE [LARGE SCALE GENOMIC DNA]</scope>
    <source>
        <strain evidence="4">Okayama-7 / 130 / ATCC MYA-4618 / FGSC 9003</strain>
    </source>
</reference>
<evidence type="ECO:0000313" key="4">
    <source>
        <dbReference type="Proteomes" id="UP000001861"/>
    </source>
</evidence>
<dbReference type="PANTHER" id="PTHR14379:SF3">
    <property type="entry name" value="MEIOSIS REGULATOR AND MRNA STABILITY FACTOR 1"/>
    <property type="match status" value="1"/>
</dbReference>
<dbReference type="Gene3D" id="3.40.50.1010">
    <property type="entry name" value="5'-nuclease"/>
    <property type="match status" value="1"/>
</dbReference>
<proteinExistence type="predicted"/>
<dbReference type="VEuPathDB" id="FungiDB:CC1G_03843"/>
<dbReference type="Pfam" id="PF01936">
    <property type="entry name" value="NYN"/>
    <property type="match status" value="1"/>
</dbReference>